<organism evidence="9 10">
    <name type="scientific">Atopostipes suicloacalis DSM 15692</name>
    <dbReference type="NCBI Taxonomy" id="1121025"/>
    <lineage>
        <taxon>Bacteria</taxon>
        <taxon>Bacillati</taxon>
        <taxon>Bacillota</taxon>
        <taxon>Bacilli</taxon>
        <taxon>Lactobacillales</taxon>
        <taxon>Carnobacteriaceae</taxon>
        <taxon>Atopostipes</taxon>
    </lineage>
</organism>
<gene>
    <name evidence="9" type="ORF">SAMN02745249_00563</name>
</gene>
<feature type="transmembrane region" description="Helical" evidence="7">
    <location>
        <begin position="12"/>
        <end position="33"/>
    </location>
</feature>
<dbReference type="EMBL" id="FQUF01000007">
    <property type="protein sequence ID" value="SHE50866.1"/>
    <property type="molecule type" value="Genomic_DNA"/>
</dbReference>
<keyword evidence="6 7" id="KW-0472">Membrane</keyword>
<keyword evidence="3" id="KW-1003">Cell membrane</keyword>
<evidence type="ECO:0000256" key="2">
    <source>
        <dbReference type="ARBA" id="ARBA00009298"/>
    </source>
</evidence>
<feature type="transmembrane region" description="Helical" evidence="7">
    <location>
        <begin position="45"/>
        <end position="65"/>
    </location>
</feature>
<dbReference type="STRING" id="1121025.SAMN02745249_00563"/>
<dbReference type="Proteomes" id="UP000184128">
    <property type="component" value="Unassembled WGS sequence"/>
</dbReference>
<proteinExistence type="inferred from homology"/>
<dbReference type="PANTHER" id="PTHR33778:SF1">
    <property type="entry name" value="MAGNESIUM TRANSPORTER YHID-RELATED"/>
    <property type="match status" value="1"/>
</dbReference>
<evidence type="ECO:0000256" key="7">
    <source>
        <dbReference type="SAM" id="Phobius"/>
    </source>
</evidence>
<accession>A0A1M4U2L5</accession>
<dbReference type="Pfam" id="PF02308">
    <property type="entry name" value="MgtC"/>
    <property type="match status" value="1"/>
</dbReference>
<feature type="transmembrane region" description="Helical" evidence="7">
    <location>
        <begin position="77"/>
        <end position="96"/>
    </location>
</feature>
<feature type="domain" description="MgtC/SapB/SrpB/YhiD N-terminal" evidence="8">
    <location>
        <begin position="20"/>
        <end position="146"/>
    </location>
</feature>
<evidence type="ECO:0000256" key="1">
    <source>
        <dbReference type="ARBA" id="ARBA00004651"/>
    </source>
</evidence>
<name>A0A1M4U2L5_9LACT</name>
<evidence type="ECO:0000256" key="5">
    <source>
        <dbReference type="ARBA" id="ARBA00022989"/>
    </source>
</evidence>
<evidence type="ECO:0000256" key="6">
    <source>
        <dbReference type="ARBA" id="ARBA00023136"/>
    </source>
</evidence>
<dbReference type="PANTHER" id="PTHR33778">
    <property type="entry name" value="PROTEIN MGTC"/>
    <property type="match status" value="1"/>
</dbReference>
<evidence type="ECO:0000256" key="3">
    <source>
        <dbReference type="ARBA" id="ARBA00022475"/>
    </source>
</evidence>
<evidence type="ECO:0000256" key="4">
    <source>
        <dbReference type="ARBA" id="ARBA00022692"/>
    </source>
</evidence>
<dbReference type="PRINTS" id="PR01837">
    <property type="entry name" value="MGTCSAPBPROT"/>
</dbReference>
<dbReference type="RefSeq" id="WP_073296060.1">
    <property type="nucleotide sequence ID" value="NZ_FQUF01000007.1"/>
</dbReference>
<dbReference type="AlphaFoldDB" id="A0A1M4U2L5"/>
<comment type="similarity">
    <text evidence="2">Belongs to the MgtC/SapB family.</text>
</comment>
<evidence type="ECO:0000313" key="9">
    <source>
        <dbReference type="EMBL" id="SHE50866.1"/>
    </source>
</evidence>
<dbReference type="InterPro" id="IPR049177">
    <property type="entry name" value="MgtC_SapB_SrpB_YhiD_N"/>
</dbReference>
<reference evidence="9 10" key="1">
    <citation type="submission" date="2016-11" db="EMBL/GenBank/DDBJ databases">
        <authorList>
            <person name="Jaros S."/>
            <person name="Januszkiewicz K."/>
            <person name="Wedrychowicz H."/>
        </authorList>
    </citation>
    <scope>NUCLEOTIDE SEQUENCE [LARGE SCALE GENOMIC DNA]</scope>
    <source>
        <strain evidence="9 10">DSM 15692</strain>
    </source>
</reference>
<dbReference type="GO" id="GO:0005886">
    <property type="term" value="C:plasma membrane"/>
    <property type="evidence" value="ECO:0007669"/>
    <property type="project" value="UniProtKB-SubCell"/>
</dbReference>
<keyword evidence="10" id="KW-1185">Reference proteome</keyword>
<evidence type="ECO:0000259" key="8">
    <source>
        <dbReference type="Pfam" id="PF02308"/>
    </source>
</evidence>
<dbReference type="InterPro" id="IPR003416">
    <property type="entry name" value="MgtC/SapB/SrpB/YhiD_fam"/>
</dbReference>
<keyword evidence="5 7" id="KW-1133">Transmembrane helix</keyword>
<evidence type="ECO:0000313" key="10">
    <source>
        <dbReference type="Proteomes" id="UP000184128"/>
    </source>
</evidence>
<sequence>MFNLSFDLSELNFITIILRMVFAIVAGGIIGVDRGIKNEAAGLRTHTLVSLGTTIIMMTNIYMYELYGDANIDPTRMGSYVISGIGFIGAGTILVTNENRVQGLATAASIWSAAALGLAIGGGFYAAAIAGVFLIVGIIILLRPFKDYIQKKIEFTEISLIVFSKHGFSHFLEYIHSEDLEVSSLNIEQESSGDEDDQGIIFTITLDIGKKAKRNDFIKKLKAIDGIENVVEING</sequence>
<dbReference type="OrthoDB" id="9811198at2"/>
<protein>
    <submittedName>
        <fullName evidence="9">Putative Mg2+ transporter-C (MgtC) family protein</fullName>
    </submittedName>
</protein>
<keyword evidence="4 7" id="KW-0812">Transmembrane</keyword>
<comment type="subcellular location">
    <subcellularLocation>
        <location evidence="1">Cell membrane</location>
        <topology evidence="1">Multi-pass membrane protein</topology>
    </subcellularLocation>
</comment>
<feature type="transmembrane region" description="Helical" evidence="7">
    <location>
        <begin position="126"/>
        <end position="145"/>
    </location>
</feature>